<evidence type="ECO:0000313" key="2">
    <source>
        <dbReference type="Proteomes" id="UP000814128"/>
    </source>
</evidence>
<evidence type="ECO:0000313" key="1">
    <source>
        <dbReference type="EMBL" id="KAI0034708.1"/>
    </source>
</evidence>
<dbReference type="Proteomes" id="UP000814128">
    <property type="component" value="Unassembled WGS sequence"/>
</dbReference>
<reference evidence="1" key="1">
    <citation type="submission" date="2021-02" db="EMBL/GenBank/DDBJ databases">
        <authorList>
            <consortium name="DOE Joint Genome Institute"/>
            <person name="Ahrendt S."/>
            <person name="Looney B.P."/>
            <person name="Miyauchi S."/>
            <person name="Morin E."/>
            <person name="Drula E."/>
            <person name="Courty P.E."/>
            <person name="Chicoki N."/>
            <person name="Fauchery L."/>
            <person name="Kohler A."/>
            <person name="Kuo A."/>
            <person name="Labutti K."/>
            <person name="Pangilinan J."/>
            <person name="Lipzen A."/>
            <person name="Riley R."/>
            <person name="Andreopoulos W."/>
            <person name="He G."/>
            <person name="Johnson J."/>
            <person name="Barry K.W."/>
            <person name="Grigoriev I.V."/>
            <person name="Nagy L."/>
            <person name="Hibbett D."/>
            <person name="Henrissat B."/>
            <person name="Matheny P.B."/>
            <person name="Labbe J."/>
            <person name="Martin F."/>
        </authorList>
    </citation>
    <scope>NUCLEOTIDE SEQUENCE</scope>
    <source>
        <strain evidence="1">EC-137</strain>
    </source>
</reference>
<comment type="caution">
    <text evidence="1">The sequence shown here is derived from an EMBL/GenBank/DDBJ whole genome shotgun (WGS) entry which is preliminary data.</text>
</comment>
<reference evidence="1" key="2">
    <citation type="journal article" date="2022" name="New Phytol.">
        <title>Evolutionary transition to the ectomycorrhizal habit in the genomes of a hyperdiverse lineage of mushroom-forming fungi.</title>
        <authorList>
            <person name="Looney B."/>
            <person name="Miyauchi S."/>
            <person name="Morin E."/>
            <person name="Drula E."/>
            <person name="Courty P.E."/>
            <person name="Kohler A."/>
            <person name="Kuo A."/>
            <person name="LaButti K."/>
            <person name="Pangilinan J."/>
            <person name="Lipzen A."/>
            <person name="Riley R."/>
            <person name="Andreopoulos W."/>
            <person name="He G."/>
            <person name="Johnson J."/>
            <person name="Nolan M."/>
            <person name="Tritt A."/>
            <person name="Barry K.W."/>
            <person name="Grigoriev I.V."/>
            <person name="Nagy L.G."/>
            <person name="Hibbett D."/>
            <person name="Henrissat B."/>
            <person name="Matheny P.B."/>
            <person name="Labbe J."/>
            <person name="Martin F.M."/>
        </authorList>
    </citation>
    <scope>NUCLEOTIDE SEQUENCE</scope>
    <source>
        <strain evidence="1">EC-137</strain>
    </source>
</reference>
<proteinExistence type="predicted"/>
<sequence>MAPPTVYTSSSAPVSFPESSVSAYLFSRPHDPSKIAYIDGLSGVTLSRAALRSQSLRLACGARRHLGLKRGDTALVLSPNSSTYAVVLLALFAVGAPATLANAAYTPPELAHQYTNAHAHLLFVHPALLSVAHAMFDRIGINKTEAACRIIVMDLEAEERDGLTALGALLDENELEEEKFDGQDADETAVICYSSGTTGLPKGVETTHKNLTAQLAMLGGQEWWNDDDVFLAVLPVFHVYGLVTLLLLPLLLGAPVVLLPRFIPDVFFGVIDKHRVTMALIVPPILLAFIHHPASTKNDLTSLRVLISGAAPLSIELTKAINDRLASLGARAVLTQGFGMTELSPVSHICHPSSAPHKPASIGALLPNLHVRLVVSADALTDADPGEPGEMWIRGPTVMKGYVRNPKATEETISKDGWLKTGDIAVRDEDGFFWIVDRKKELIKYKGFQVSPAELEDVLLSHPDVVDAAVIGIDDHAQSTELPRAYVVSKPGSTLAISDSFEKDVQTFVAANVAGHKRLRGGVAAIEAIPRSASGKILRRELRELAKTEAVKA</sequence>
<dbReference type="EMBL" id="MU273496">
    <property type="protein sequence ID" value="KAI0034708.1"/>
    <property type="molecule type" value="Genomic_DNA"/>
</dbReference>
<gene>
    <name evidence="1" type="ORF">K488DRAFT_77108</name>
</gene>
<organism evidence="1 2">
    <name type="scientific">Vararia minispora EC-137</name>
    <dbReference type="NCBI Taxonomy" id="1314806"/>
    <lineage>
        <taxon>Eukaryota</taxon>
        <taxon>Fungi</taxon>
        <taxon>Dikarya</taxon>
        <taxon>Basidiomycota</taxon>
        <taxon>Agaricomycotina</taxon>
        <taxon>Agaricomycetes</taxon>
        <taxon>Russulales</taxon>
        <taxon>Lachnocladiaceae</taxon>
        <taxon>Vararia</taxon>
    </lineage>
</organism>
<name>A0ACB8QS97_9AGAM</name>
<keyword evidence="2" id="KW-1185">Reference proteome</keyword>
<protein>
    <submittedName>
        <fullName evidence="1">Uncharacterized protein</fullName>
    </submittedName>
</protein>
<accession>A0ACB8QS97</accession>